<accession>A0A1V0SIR1</accession>
<proteinExistence type="predicted"/>
<feature type="region of interest" description="Disordered" evidence="1">
    <location>
        <begin position="1"/>
        <end position="20"/>
    </location>
</feature>
<name>A0A1V0SIR1_9VIRU</name>
<evidence type="ECO:0000256" key="1">
    <source>
        <dbReference type="SAM" id="MobiDB-lite"/>
    </source>
</evidence>
<evidence type="ECO:0000313" key="2">
    <source>
        <dbReference type="EMBL" id="ARF11518.1"/>
    </source>
</evidence>
<gene>
    <name evidence="2" type="ORF">Klosneuvirus_1_375</name>
</gene>
<organism evidence="2">
    <name type="scientific">Klosneuvirus KNV1</name>
    <dbReference type="NCBI Taxonomy" id="1977640"/>
    <lineage>
        <taxon>Viruses</taxon>
        <taxon>Varidnaviria</taxon>
        <taxon>Bamfordvirae</taxon>
        <taxon>Nucleocytoviricota</taxon>
        <taxon>Megaviricetes</taxon>
        <taxon>Imitervirales</taxon>
        <taxon>Mimiviridae</taxon>
        <taxon>Klosneuvirinae</taxon>
        <taxon>Klosneuvirus</taxon>
    </lineage>
</organism>
<sequence length="519" mass="60098">MSTGKHSGRGGKQSGRGGKVVLKHRETSQVAVWLNTHKEDLTVELCLEKWTQQQDMMTLINELIDMTSTNPQFLDILKELKPHFPGRVKHTGGFQYNPFHKINWLSETTDPIIISELYNIIHDVGYDVFMKNKQNEDAFLSLLKKFKLNREDPNYIFRYNQLVKFSKNEINKMITSIFNKIENINPEMIENVHVLLLQDYHAVLKRMADAMVLRKIPSQCNAFDPMFFKYVEGILKILSGAKNSFTDLAPAIYCDQEKTIPTFDLFFKQNESVLPDITQLVKLLWEYVTETALQSTGEYKNLNLEALGIVIGGFVETNRLYDQYKDFVLQCLNQNPVGLYANINSEIRLRMALRAIIQSKQEIGKALPQDILYSLKAFPYPATYYQVIIEEFLGPHHSTHAVQVKSIIPKIGYFGDLDKDNIDETVEYALEKFTEQMKSHPSHKSTIIQNFVASLLENMMPKYTMDQLKQISKYLVNIKKELLCEKVIIERNVITDLKPDIPYCDKVWKDLIKVMDEKN</sequence>
<dbReference type="EMBL" id="KY684108">
    <property type="protein sequence ID" value="ARF11518.1"/>
    <property type="molecule type" value="Genomic_DNA"/>
</dbReference>
<reference evidence="2" key="1">
    <citation type="journal article" date="2017" name="Science">
        <title>Giant viruses with an expanded complement of translation system components.</title>
        <authorList>
            <person name="Schulz F."/>
            <person name="Yutin N."/>
            <person name="Ivanova N.N."/>
            <person name="Ortega D.R."/>
            <person name="Lee T.K."/>
            <person name="Vierheilig J."/>
            <person name="Daims H."/>
            <person name="Horn M."/>
            <person name="Wagner M."/>
            <person name="Jensen G.J."/>
            <person name="Kyrpides N.C."/>
            <person name="Koonin E.V."/>
            <person name="Woyke T."/>
        </authorList>
    </citation>
    <scope>NUCLEOTIDE SEQUENCE</scope>
    <source>
        <strain evidence="2">KNV1</strain>
    </source>
</reference>
<protein>
    <submittedName>
        <fullName evidence="2">Uncharacterized protein</fullName>
    </submittedName>
</protein>